<dbReference type="AlphaFoldDB" id="A0A4P6Q286"/>
<dbReference type="Gene3D" id="3.30.70.2190">
    <property type="match status" value="1"/>
</dbReference>
<gene>
    <name evidence="7" type="ORF">EKD16_07825</name>
</gene>
<dbReference type="InterPro" id="IPR006094">
    <property type="entry name" value="Oxid_FAD_bind_N"/>
</dbReference>
<proteinExistence type="predicted"/>
<evidence type="ECO:0000256" key="3">
    <source>
        <dbReference type="ARBA" id="ARBA00022827"/>
    </source>
</evidence>
<dbReference type="InterPro" id="IPR004113">
    <property type="entry name" value="FAD-bd_oxidored_4_C"/>
</dbReference>
<dbReference type="GO" id="GO:0004458">
    <property type="term" value="F:D-lactate dehydrogenase (cytochrome) activity"/>
    <property type="evidence" value="ECO:0007669"/>
    <property type="project" value="TreeGrafter"/>
</dbReference>
<evidence type="ECO:0000259" key="6">
    <source>
        <dbReference type="PROSITE" id="PS51387"/>
    </source>
</evidence>
<dbReference type="GO" id="GO:0008720">
    <property type="term" value="F:D-lactate dehydrogenase (NAD+) activity"/>
    <property type="evidence" value="ECO:0007669"/>
    <property type="project" value="TreeGrafter"/>
</dbReference>
<dbReference type="Pfam" id="PF02913">
    <property type="entry name" value="FAD-oxidase_C"/>
    <property type="match status" value="1"/>
</dbReference>
<dbReference type="SUPFAM" id="SSF56176">
    <property type="entry name" value="FAD-binding/transporter-associated domain-like"/>
    <property type="match status" value="1"/>
</dbReference>
<dbReference type="PANTHER" id="PTHR11748:SF119">
    <property type="entry name" value="D-2-HYDROXYGLUTARATE DEHYDROGENASE"/>
    <property type="match status" value="1"/>
</dbReference>
<dbReference type="Gene3D" id="3.30.465.10">
    <property type="match status" value="1"/>
</dbReference>
<dbReference type="Pfam" id="PF01565">
    <property type="entry name" value="FAD_binding_4"/>
    <property type="match status" value="1"/>
</dbReference>
<dbReference type="InterPro" id="IPR017896">
    <property type="entry name" value="4Fe4S_Fe-S-bd"/>
</dbReference>
<dbReference type="PANTHER" id="PTHR11748">
    <property type="entry name" value="D-LACTATE DEHYDROGENASE"/>
    <property type="match status" value="1"/>
</dbReference>
<evidence type="ECO:0000256" key="1">
    <source>
        <dbReference type="ARBA" id="ARBA00001974"/>
    </source>
</evidence>
<organism evidence="7 8">
    <name type="scientific">Streptomonospora litoralis</name>
    <dbReference type="NCBI Taxonomy" id="2498135"/>
    <lineage>
        <taxon>Bacteria</taxon>
        <taxon>Bacillati</taxon>
        <taxon>Actinomycetota</taxon>
        <taxon>Actinomycetes</taxon>
        <taxon>Streptosporangiales</taxon>
        <taxon>Nocardiopsidaceae</taxon>
        <taxon>Streptomonospora</taxon>
    </lineage>
</organism>
<dbReference type="InterPro" id="IPR004017">
    <property type="entry name" value="Cys_rich_dom"/>
</dbReference>
<evidence type="ECO:0000256" key="2">
    <source>
        <dbReference type="ARBA" id="ARBA00022630"/>
    </source>
</evidence>
<keyword evidence="3" id="KW-0274">FAD</keyword>
<reference evidence="7 8" key="1">
    <citation type="submission" date="2019-02" db="EMBL/GenBank/DDBJ databases">
        <authorList>
            <person name="Khodamoradi S."/>
            <person name="Hahnke R.L."/>
            <person name="Kaempfer P."/>
            <person name="Schumann P."/>
            <person name="Rohde M."/>
            <person name="Steinert M."/>
            <person name="Luzhetskyy A."/>
            <person name="Wink J."/>
            <person name="Ruckert C."/>
        </authorList>
    </citation>
    <scope>NUCLEOTIDE SEQUENCE [LARGE SCALE GENOMIC DNA]</scope>
    <source>
        <strain evidence="7 8">M2</strain>
    </source>
</reference>
<comment type="cofactor">
    <cofactor evidence="1">
        <name>FAD</name>
        <dbReference type="ChEBI" id="CHEBI:57692"/>
    </cofactor>
</comment>
<dbReference type="InterPro" id="IPR016164">
    <property type="entry name" value="FAD-linked_Oxase-like_C"/>
</dbReference>
<dbReference type="EC" id="1.-.-.-" evidence="7"/>
<keyword evidence="8" id="KW-1185">Reference proteome</keyword>
<dbReference type="InterPro" id="IPR036318">
    <property type="entry name" value="FAD-bd_PCMH-like_sf"/>
</dbReference>
<evidence type="ECO:0000256" key="5">
    <source>
        <dbReference type="SAM" id="MobiDB-lite"/>
    </source>
</evidence>
<feature type="domain" description="FAD-binding PCMH-type" evidence="6">
    <location>
        <begin position="47"/>
        <end position="275"/>
    </location>
</feature>
<dbReference type="PROSITE" id="PS51387">
    <property type="entry name" value="FAD_PCMH"/>
    <property type="match status" value="1"/>
</dbReference>
<dbReference type="SUPFAM" id="SSF46548">
    <property type="entry name" value="alpha-helical ferredoxin"/>
    <property type="match status" value="1"/>
</dbReference>
<feature type="region of interest" description="Disordered" evidence="5">
    <location>
        <begin position="741"/>
        <end position="763"/>
    </location>
</feature>
<dbReference type="SUPFAM" id="SSF55103">
    <property type="entry name" value="FAD-linked oxidases, C-terminal domain"/>
    <property type="match status" value="1"/>
</dbReference>
<dbReference type="InterPro" id="IPR016169">
    <property type="entry name" value="FAD-bd_PCMH_sub2"/>
</dbReference>
<dbReference type="Pfam" id="PF02754">
    <property type="entry name" value="CCG"/>
    <property type="match status" value="1"/>
</dbReference>
<evidence type="ECO:0000313" key="7">
    <source>
        <dbReference type="EMBL" id="QBI53361.1"/>
    </source>
</evidence>
<dbReference type="InterPro" id="IPR016166">
    <property type="entry name" value="FAD-bd_PCMH"/>
</dbReference>
<dbReference type="OrthoDB" id="9770306at2"/>
<evidence type="ECO:0000313" key="8">
    <source>
        <dbReference type="Proteomes" id="UP000292235"/>
    </source>
</evidence>
<protein>
    <submittedName>
        <fullName evidence="7">Putative FAD-linked oxidoreductase</fullName>
        <ecNumber evidence="7">1.-.-.-</ecNumber>
    </submittedName>
</protein>
<accession>A0A4P6Q286</accession>
<dbReference type="GO" id="GO:1903457">
    <property type="term" value="P:lactate catabolic process"/>
    <property type="evidence" value="ECO:0007669"/>
    <property type="project" value="TreeGrafter"/>
</dbReference>
<keyword evidence="4 7" id="KW-0560">Oxidoreductase</keyword>
<name>A0A4P6Q286_9ACTN</name>
<dbReference type="EMBL" id="CP036455">
    <property type="protein sequence ID" value="QBI53361.1"/>
    <property type="molecule type" value="Genomic_DNA"/>
</dbReference>
<dbReference type="Gene3D" id="3.30.70.2740">
    <property type="match status" value="1"/>
</dbReference>
<dbReference type="GO" id="GO:0071949">
    <property type="term" value="F:FAD binding"/>
    <property type="evidence" value="ECO:0007669"/>
    <property type="project" value="InterPro"/>
</dbReference>
<dbReference type="RefSeq" id="WP_131097739.1">
    <property type="nucleotide sequence ID" value="NZ_CP036455.1"/>
</dbReference>
<dbReference type="Pfam" id="PF13183">
    <property type="entry name" value="Fer4_8"/>
    <property type="match status" value="1"/>
</dbReference>
<dbReference type="Proteomes" id="UP000292235">
    <property type="component" value="Chromosome"/>
</dbReference>
<sequence length="1020" mass="109484">MPETTSPADLPDIDLDGFRRALRRDVSGTVAFDSGARALYTADASNYRHVPVGVVLPRTVDDVVAAVAACNAYGVPLTNRGGGTSIAGNSIGQGLVIDTSRHLTGIEEIDPQRRTARVQPGVVLDDLKAAAAPHGLTFGPDPSTHSRCTIGGMIGNNSCGSHSVAWGTTADNVDSLDVLLHDGTRMTVGATGRDELDRLATLPTREGQVYAALRELVNTYMGDLRTGMPQLSRRVSGYSLDRLLPENGGHVARALTGTEGTCVTVLGASVRLVESPPSRILVVLGYPDAPAAADAVPELLAHSPLTVEGLNEQLVSRVRRPGGGRTELPSGAAWLMVEVGGADAAEAAERGRAMLRDLKGAARPVDAAVVTDPAHARALWRIREEGSGLATRAPDGTEAWPGWEDAAVPPERLGSYLRSYDRLMADHGYQGVVYGHFGEGCLHVRVDFGLADPDGRRRFRSFMEEAADLVAEHGGSVSGEHGDGQARSELLPRMYSDRVMRAFGEFKSIWDPRSRMNPGVIVDPLPLDADLRQAALPAAPLTVLDYPEDQGDFARAMRRCVGVGKCRRHEGPGVMCPSYMVTREEKDSTRGRARMLFEMLNGEVITDGWASEEVRDSLDLCLSCKGCRSDCPVNVDMAAYKAEFLHHHYRGRVRPASHYSMGWLPVWARLAALAPAEANRAGGARLLGDAVKRVGGIARQRGIPEFAHTTFTRWFRRRAKRKQGGPQAQRGLRGLLGGALRRRPAAAEQDTDTDTARAGAAAGTSGERGTVVLWPDTFGNYLEPQIPAAAVRVLEAAGFRVVLPEGQVCCGLTWVSTGQLGVAREVMRRALRALAPHVEAGVPIVGLEPSCTAALRSDLVELLPGRASERVAESVYTLAEFLNTHAPDWEPPRVDARAISQVHCHQHAVIGFDADRKLMERAGIDGDVLESGCCGLAGNFGFEAEHYEVSKAVGERVLLPAVREADPRTLVLADGFSCRTQIDQEAGRPAVHLAEVLARGLAEEEAKGAGEPADRTRPRR</sequence>
<keyword evidence="2" id="KW-0285">Flavoprotein</keyword>
<dbReference type="KEGG" id="strr:EKD16_07825"/>
<evidence type="ECO:0000256" key="4">
    <source>
        <dbReference type="ARBA" id="ARBA00023002"/>
    </source>
</evidence>